<dbReference type="GO" id="GO:0005783">
    <property type="term" value="C:endoplasmic reticulum"/>
    <property type="evidence" value="ECO:0007669"/>
    <property type="project" value="TreeGrafter"/>
</dbReference>
<dbReference type="Pfam" id="PF03798">
    <property type="entry name" value="TRAM_LAG1_CLN8"/>
    <property type="match status" value="1"/>
</dbReference>
<evidence type="ECO:0000256" key="1">
    <source>
        <dbReference type="ARBA" id="ARBA00004141"/>
    </source>
</evidence>
<feature type="transmembrane region" description="Helical" evidence="6">
    <location>
        <begin position="142"/>
        <end position="160"/>
    </location>
</feature>
<dbReference type="SMART" id="SM00724">
    <property type="entry name" value="TLC"/>
    <property type="match status" value="1"/>
</dbReference>
<organism evidence="8 9">
    <name type="scientific">Coemansia aciculifera</name>
    <dbReference type="NCBI Taxonomy" id="417176"/>
    <lineage>
        <taxon>Eukaryota</taxon>
        <taxon>Fungi</taxon>
        <taxon>Fungi incertae sedis</taxon>
        <taxon>Zoopagomycota</taxon>
        <taxon>Kickxellomycotina</taxon>
        <taxon>Kickxellomycetes</taxon>
        <taxon>Kickxellales</taxon>
        <taxon>Kickxellaceae</taxon>
        <taxon>Coemansia</taxon>
    </lineage>
</organism>
<evidence type="ECO:0000313" key="8">
    <source>
        <dbReference type="EMBL" id="KAJ2865817.1"/>
    </source>
</evidence>
<name>A0A9W8IJR6_9FUNG</name>
<dbReference type="GO" id="GO:0055088">
    <property type="term" value="P:lipid homeostasis"/>
    <property type="evidence" value="ECO:0007669"/>
    <property type="project" value="TreeGrafter"/>
</dbReference>
<evidence type="ECO:0000259" key="7">
    <source>
        <dbReference type="PROSITE" id="PS50922"/>
    </source>
</evidence>
<keyword evidence="3 6" id="KW-1133">Transmembrane helix</keyword>
<accession>A0A9W8IJR6</accession>
<dbReference type="InterPro" id="IPR006634">
    <property type="entry name" value="TLC-dom"/>
</dbReference>
<comment type="caution">
    <text evidence="8">The sequence shown here is derived from an EMBL/GenBank/DDBJ whole genome shotgun (WGS) entry which is preliminary data.</text>
</comment>
<comment type="subcellular location">
    <subcellularLocation>
        <location evidence="1">Membrane</location>
        <topology evidence="1">Multi-pass membrane protein</topology>
    </subcellularLocation>
</comment>
<dbReference type="EMBL" id="JANBUY010000051">
    <property type="protein sequence ID" value="KAJ2865817.1"/>
    <property type="molecule type" value="Genomic_DNA"/>
</dbReference>
<evidence type="ECO:0000256" key="3">
    <source>
        <dbReference type="ARBA" id="ARBA00022989"/>
    </source>
</evidence>
<dbReference type="PANTHER" id="PTHR13439:SF0">
    <property type="entry name" value="TOPOISOMERASE I DAMAGE AFFECTED PROTEIN 4"/>
    <property type="match status" value="1"/>
</dbReference>
<evidence type="ECO:0000256" key="2">
    <source>
        <dbReference type="ARBA" id="ARBA00022692"/>
    </source>
</evidence>
<sequence length="287" mass="32225">MSHVVSAADSLSALSSRLDSAIQAVFDPMHLTGVGAYWRVVLVSLIVHVTIFKAVPIVTRLLMLRAYEQMSDGDKRSWDICVLALLHSAFDAAFIIAYFNNPALNGDKMGGYNEQFEYLLATTLGYYVWDLSICLSDYSNYGLMYLIHGGLGVFGLIVLTSRQLQFYAIPYLLPELSSVFLNIRHLLKYAGKANSLVYKVNFLLFLVAFISIRVGFETYHSFYLALDVYQGNTGNVFYPFAVYFAILGVTLTALNLIWLRQILNAAYYTLFAGASKRTKEAQARKDE</sequence>
<keyword evidence="9" id="KW-1185">Reference proteome</keyword>
<gene>
    <name evidence="8" type="ORF">GGH94_001949</name>
</gene>
<dbReference type="PANTHER" id="PTHR13439">
    <property type="entry name" value="CT120 PROTEIN"/>
    <property type="match status" value="1"/>
</dbReference>
<evidence type="ECO:0000256" key="6">
    <source>
        <dbReference type="SAM" id="Phobius"/>
    </source>
</evidence>
<dbReference type="GO" id="GO:0016020">
    <property type="term" value="C:membrane"/>
    <property type="evidence" value="ECO:0007669"/>
    <property type="project" value="UniProtKB-SubCell"/>
</dbReference>
<feature type="transmembrane region" description="Helical" evidence="6">
    <location>
        <begin position="196"/>
        <end position="216"/>
    </location>
</feature>
<keyword evidence="2 5" id="KW-0812">Transmembrane</keyword>
<reference evidence="8" key="1">
    <citation type="submission" date="2022-07" db="EMBL/GenBank/DDBJ databases">
        <title>Phylogenomic reconstructions and comparative analyses of Kickxellomycotina fungi.</title>
        <authorList>
            <person name="Reynolds N.K."/>
            <person name="Stajich J.E."/>
            <person name="Barry K."/>
            <person name="Grigoriev I.V."/>
            <person name="Crous P."/>
            <person name="Smith M.E."/>
        </authorList>
    </citation>
    <scope>NUCLEOTIDE SEQUENCE</scope>
    <source>
        <strain evidence="8">RSA 476</strain>
    </source>
</reference>
<evidence type="ECO:0000256" key="4">
    <source>
        <dbReference type="ARBA" id="ARBA00023136"/>
    </source>
</evidence>
<feature type="transmembrane region" description="Helical" evidence="6">
    <location>
        <begin position="80"/>
        <end position="98"/>
    </location>
</feature>
<keyword evidence="4 5" id="KW-0472">Membrane</keyword>
<evidence type="ECO:0000313" key="9">
    <source>
        <dbReference type="Proteomes" id="UP001140074"/>
    </source>
</evidence>
<protein>
    <recommendedName>
        <fullName evidence="7">TLC domain-containing protein</fullName>
    </recommendedName>
</protein>
<dbReference type="AlphaFoldDB" id="A0A9W8IJR6"/>
<proteinExistence type="predicted"/>
<dbReference type="Proteomes" id="UP001140074">
    <property type="component" value="Unassembled WGS sequence"/>
</dbReference>
<feature type="transmembrane region" description="Helical" evidence="6">
    <location>
        <begin position="236"/>
        <end position="258"/>
    </location>
</feature>
<evidence type="ECO:0000256" key="5">
    <source>
        <dbReference type="PROSITE-ProRule" id="PRU00205"/>
    </source>
</evidence>
<dbReference type="PROSITE" id="PS50922">
    <property type="entry name" value="TLC"/>
    <property type="match status" value="1"/>
</dbReference>
<feature type="transmembrane region" description="Helical" evidence="6">
    <location>
        <begin position="36"/>
        <end position="59"/>
    </location>
</feature>
<dbReference type="InterPro" id="IPR050846">
    <property type="entry name" value="TLCD"/>
</dbReference>
<feature type="domain" description="TLC" evidence="7">
    <location>
        <begin position="73"/>
        <end position="271"/>
    </location>
</feature>